<dbReference type="CDD" id="cd05466">
    <property type="entry name" value="PBP2_LTTR_substrate"/>
    <property type="match status" value="1"/>
</dbReference>
<dbReference type="Pfam" id="PF00126">
    <property type="entry name" value="HTH_1"/>
    <property type="match status" value="1"/>
</dbReference>
<dbReference type="Pfam" id="PF03466">
    <property type="entry name" value="LysR_substrate"/>
    <property type="match status" value="1"/>
</dbReference>
<keyword evidence="3" id="KW-0804">Transcription</keyword>
<keyword evidence="1" id="KW-0805">Transcription regulation</keyword>
<keyword evidence="6" id="KW-1185">Reference proteome</keyword>
<evidence type="ECO:0000313" key="5">
    <source>
        <dbReference type="EMBL" id="MBU8874829.1"/>
    </source>
</evidence>
<dbReference type="RefSeq" id="WP_216961055.1">
    <property type="nucleotide sequence ID" value="NZ_JAHOPB010000001.1"/>
</dbReference>
<dbReference type="InterPro" id="IPR005119">
    <property type="entry name" value="LysR_subst-bd"/>
</dbReference>
<protein>
    <submittedName>
        <fullName evidence="5">LysR family transcriptional regulator</fullName>
    </submittedName>
</protein>
<dbReference type="InterPro" id="IPR050950">
    <property type="entry name" value="HTH-type_LysR_regulators"/>
</dbReference>
<evidence type="ECO:0000256" key="3">
    <source>
        <dbReference type="ARBA" id="ARBA00023163"/>
    </source>
</evidence>
<dbReference type="PANTHER" id="PTHR30419:SF8">
    <property type="entry name" value="NITROGEN ASSIMILATION TRANSCRIPTIONAL ACTIVATOR-RELATED"/>
    <property type="match status" value="1"/>
</dbReference>
<dbReference type="PROSITE" id="PS50931">
    <property type="entry name" value="HTH_LYSR"/>
    <property type="match status" value="1"/>
</dbReference>
<proteinExistence type="predicted"/>
<dbReference type="Proteomes" id="UP000727907">
    <property type="component" value="Unassembled WGS sequence"/>
</dbReference>
<dbReference type="InterPro" id="IPR000847">
    <property type="entry name" value="LysR_HTH_N"/>
</dbReference>
<feature type="domain" description="HTH lysR-type" evidence="4">
    <location>
        <begin position="3"/>
        <end position="60"/>
    </location>
</feature>
<accession>A0ABS6IJP7</accession>
<evidence type="ECO:0000259" key="4">
    <source>
        <dbReference type="PROSITE" id="PS50931"/>
    </source>
</evidence>
<name>A0ABS6IJP7_9HYPH</name>
<reference evidence="5 6" key="1">
    <citation type="submission" date="2021-06" db="EMBL/GenBank/DDBJ databases">
        <authorList>
            <person name="Lee D.H."/>
        </authorList>
    </citation>
    <scope>NUCLEOTIDE SEQUENCE [LARGE SCALE GENOMIC DNA]</scope>
    <source>
        <strain evidence="5 6">MMS21-HV4-11</strain>
    </source>
</reference>
<dbReference type="PANTHER" id="PTHR30419">
    <property type="entry name" value="HTH-TYPE TRANSCRIPTIONAL REGULATOR YBHD"/>
    <property type="match status" value="1"/>
</dbReference>
<gene>
    <name evidence="5" type="ORF">KQ910_13720</name>
</gene>
<keyword evidence="2" id="KW-0238">DNA-binding</keyword>
<comment type="caution">
    <text evidence="5">The sequence shown here is derived from an EMBL/GenBank/DDBJ whole genome shotgun (WGS) entry which is preliminary data.</text>
</comment>
<evidence type="ECO:0000313" key="6">
    <source>
        <dbReference type="Proteomes" id="UP000727907"/>
    </source>
</evidence>
<evidence type="ECO:0000256" key="2">
    <source>
        <dbReference type="ARBA" id="ARBA00023125"/>
    </source>
</evidence>
<evidence type="ECO:0000256" key="1">
    <source>
        <dbReference type="ARBA" id="ARBA00023015"/>
    </source>
</evidence>
<organism evidence="5 6">
    <name type="scientific">Reyranella humidisoli</name>
    <dbReference type="NCBI Taxonomy" id="2849149"/>
    <lineage>
        <taxon>Bacteria</taxon>
        <taxon>Pseudomonadati</taxon>
        <taxon>Pseudomonadota</taxon>
        <taxon>Alphaproteobacteria</taxon>
        <taxon>Hyphomicrobiales</taxon>
        <taxon>Reyranellaceae</taxon>
        <taxon>Reyranella</taxon>
    </lineage>
</organism>
<sequence>MDIDLKLLQHAVVLARHRHFGRAASALRISQPTLSRNIAALEKKLGMRVFERSRRDVVATSAGDDVLKMADELVARAEAISNQLQVVRDGRGGRLRVAAGSYIHDIAVQPAAIDLINANPSIRLELLEREWTAVLAMLMTDRVDFVVFDVLALKDMPALRVETLGTLKGSYFCRAGHPLMKKKAPLQPEDLRKYPFVMSSMPHTNLWLIEGIDDGLSIEPVTGDVLPSIAVSSFRVVRDLVAGTDAFGIGHMSQIEGGLKSRQLAVLDLPWRGKLPSAQMGVAYKRERTLSPAARSFIGLIRKRFRAAAEA</sequence>
<dbReference type="EMBL" id="JAHOPB010000001">
    <property type="protein sequence ID" value="MBU8874829.1"/>
    <property type="molecule type" value="Genomic_DNA"/>
</dbReference>